<keyword evidence="2" id="KW-1185">Reference proteome</keyword>
<evidence type="ECO:0000313" key="1">
    <source>
        <dbReference type="EMBL" id="KKO74047.1"/>
    </source>
</evidence>
<comment type="caution">
    <text evidence="1">The sequence shown here is derived from an EMBL/GenBank/DDBJ whole genome shotgun (WGS) entry which is preliminary data.</text>
</comment>
<sequence length="55" mass="6215">MWIENVSCDFIASIAGIHRSSVFEICDKLRSLGVLDLYLNKFDKIGKNNAIVEID</sequence>
<dbReference type="VEuPathDB" id="MicrosporidiaDB:NCER_102609"/>
<protein>
    <submittedName>
        <fullName evidence="1">Uncharacterized protein</fullName>
    </submittedName>
</protein>
<dbReference type="RefSeq" id="XP_024329789.1">
    <property type="nucleotide sequence ID" value="XM_024473928.1"/>
</dbReference>
<reference evidence="1 2" key="1">
    <citation type="journal article" date="2015" name="Environ. Microbiol.">
        <title>Genome analyses suggest the presence of polyploidy and recent human-driven expansions in eight global populations of the honeybee pathogen Nosema ceranae.</title>
        <authorList>
            <person name="Pelin A."/>
            <person name="Selman M."/>
            <person name="Aris-Brosou S."/>
            <person name="Farinelli L."/>
            <person name="Corradi N."/>
        </authorList>
    </citation>
    <scope>NUCLEOTIDE SEQUENCE [LARGE SCALE GENOMIC DNA]</scope>
    <source>
        <strain evidence="1 2">PA08 1199</strain>
    </source>
</reference>
<evidence type="ECO:0000313" key="2">
    <source>
        <dbReference type="Proteomes" id="UP000034350"/>
    </source>
</evidence>
<accession>A0A0F9YMR1</accession>
<proteinExistence type="predicted"/>
<organism evidence="1 2">
    <name type="scientific">Vairimorpha ceranae</name>
    <dbReference type="NCBI Taxonomy" id="40302"/>
    <lineage>
        <taxon>Eukaryota</taxon>
        <taxon>Fungi</taxon>
        <taxon>Fungi incertae sedis</taxon>
        <taxon>Microsporidia</taxon>
        <taxon>Nosematidae</taxon>
        <taxon>Vairimorpha</taxon>
    </lineage>
</organism>
<dbReference type="GeneID" id="36318828"/>
<dbReference type="Proteomes" id="UP000034350">
    <property type="component" value="Unassembled WGS sequence"/>
</dbReference>
<dbReference type="OrthoDB" id="2192877at2759"/>
<dbReference type="EMBL" id="JPQZ01000130">
    <property type="protein sequence ID" value="KKO74047.1"/>
    <property type="molecule type" value="Genomic_DNA"/>
</dbReference>
<gene>
    <name evidence="1" type="ORF">AAJ76_1300004144</name>
</gene>
<name>A0A0F9YMR1_9MICR</name>
<dbReference type="AlphaFoldDB" id="A0A0F9YMR1"/>
<dbReference type="VEuPathDB" id="MicrosporidiaDB:AAJ76_1300004144"/>